<reference evidence="1 2" key="1">
    <citation type="submission" date="2023-10" db="EMBL/GenBank/DDBJ databases">
        <title>Genome-Wide Identification Analysis in wild type Solanum Pinnatisectum Reveals Some Genes Defensing Phytophthora Infestans.</title>
        <authorList>
            <person name="Sun C."/>
        </authorList>
    </citation>
    <scope>NUCLEOTIDE SEQUENCE [LARGE SCALE GENOMIC DNA]</scope>
    <source>
        <strain evidence="1">LQN</strain>
        <tissue evidence="1">Leaf</tissue>
    </source>
</reference>
<dbReference type="EMBL" id="JAWPEI010000010">
    <property type="protein sequence ID" value="KAK4713408.1"/>
    <property type="molecule type" value="Genomic_DNA"/>
</dbReference>
<accession>A0AAV9KIX4</accession>
<evidence type="ECO:0000313" key="2">
    <source>
        <dbReference type="Proteomes" id="UP001311915"/>
    </source>
</evidence>
<dbReference type="InterPro" id="IPR021109">
    <property type="entry name" value="Peptidase_aspartic_dom_sf"/>
</dbReference>
<dbReference type="AlphaFoldDB" id="A0AAV9KIX4"/>
<sequence length="116" mass="12823">MLHRLTVARRLGTKFVGLVRNKAIRQGTFLTNEKVKLFYVSVIDVDEDVAGKFTYVNVVDTVGDLSVTYDSIIYVGMNVGEKTIVTMVDTGSTHTFVASKIVKKYGLKVTNCATKI</sequence>
<evidence type="ECO:0000313" key="1">
    <source>
        <dbReference type="EMBL" id="KAK4713408.1"/>
    </source>
</evidence>
<comment type="caution">
    <text evidence="1">The sequence shown here is derived from an EMBL/GenBank/DDBJ whole genome shotgun (WGS) entry which is preliminary data.</text>
</comment>
<dbReference type="Proteomes" id="UP001311915">
    <property type="component" value="Unassembled WGS sequence"/>
</dbReference>
<organism evidence="1 2">
    <name type="scientific">Solanum pinnatisectum</name>
    <name type="common">tansyleaf nightshade</name>
    <dbReference type="NCBI Taxonomy" id="50273"/>
    <lineage>
        <taxon>Eukaryota</taxon>
        <taxon>Viridiplantae</taxon>
        <taxon>Streptophyta</taxon>
        <taxon>Embryophyta</taxon>
        <taxon>Tracheophyta</taxon>
        <taxon>Spermatophyta</taxon>
        <taxon>Magnoliopsida</taxon>
        <taxon>eudicotyledons</taxon>
        <taxon>Gunneridae</taxon>
        <taxon>Pentapetalae</taxon>
        <taxon>asterids</taxon>
        <taxon>lamiids</taxon>
        <taxon>Solanales</taxon>
        <taxon>Solanaceae</taxon>
        <taxon>Solanoideae</taxon>
        <taxon>Solaneae</taxon>
        <taxon>Solanum</taxon>
    </lineage>
</organism>
<dbReference type="Gene3D" id="2.40.70.10">
    <property type="entry name" value="Acid Proteases"/>
    <property type="match status" value="1"/>
</dbReference>
<name>A0AAV9KIX4_9SOLN</name>
<protein>
    <submittedName>
        <fullName evidence="1">Uncharacterized protein</fullName>
    </submittedName>
</protein>
<proteinExistence type="predicted"/>
<gene>
    <name evidence="1" type="ORF">R3W88_019315</name>
</gene>
<dbReference type="SUPFAM" id="SSF50630">
    <property type="entry name" value="Acid proteases"/>
    <property type="match status" value="1"/>
</dbReference>
<keyword evidence="2" id="KW-1185">Reference proteome</keyword>